<keyword evidence="1" id="KW-0805">Transcription regulation</keyword>
<name>A0ABV1DYT3_9FIRM</name>
<dbReference type="SMART" id="SM00418">
    <property type="entry name" value="HTH_ARSR"/>
    <property type="match status" value="1"/>
</dbReference>
<evidence type="ECO:0000256" key="2">
    <source>
        <dbReference type="ARBA" id="ARBA00023125"/>
    </source>
</evidence>
<accession>A0ABV1DYT3</accession>
<sequence>MSANPESIQQANLSHEELIAQVKDQMPDEETLYDLAELFKVFGDTTRVRIMCALFEQELSVTDISELLGMGQSAISHQLRLLRSARLVRSRRDGKMAYYSLDDEHVREIFDKGLAHIEER</sequence>
<dbReference type="Pfam" id="PF01022">
    <property type="entry name" value="HTH_5"/>
    <property type="match status" value="1"/>
</dbReference>
<dbReference type="InterPro" id="IPR036388">
    <property type="entry name" value="WH-like_DNA-bd_sf"/>
</dbReference>
<evidence type="ECO:0000256" key="1">
    <source>
        <dbReference type="ARBA" id="ARBA00023015"/>
    </source>
</evidence>
<evidence type="ECO:0000256" key="3">
    <source>
        <dbReference type="ARBA" id="ARBA00023163"/>
    </source>
</evidence>
<dbReference type="InterPro" id="IPR036390">
    <property type="entry name" value="WH_DNA-bd_sf"/>
</dbReference>
<dbReference type="EMBL" id="JBBMFD010000006">
    <property type="protein sequence ID" value="MEQ2440200.1"/>
    <property type="molecule type" value="Genomic_DNA"/>
</dbReference>
<dbReference type="PANTHER" id="PTHR43132:SF6">
    <property type="entry name" value="HTH-TYPE TRANSCRIPTIONAL REPRESSOR CZRA"/>
    <property type="match status" value="1"/>
</dbReference>
<protein>
    <submittedName>
        <fullName evidence="5">Metalloregulator ArsR/SmtB family transcription factor</fullName>
    </submittedName>
</protein>
<dbReference type="InterPro" id="IPR011991">
    <property type="entry name" value="ArsR-like_HTH"/>
</dbReference>
<gene>
    <name evidence="5" type="ORF">WMO26_05100</name>
</gene>
<dbReference type="SUPFAM" id="SSF46785">
    <property type="entry name" value="Winged helix' DNA-binding domain"/>
    <property type="match status" value="1"/>
</dbReference>
<dbReference type="PROSITE" id="PS50987">
    <property type="entry name" value="HTH_ARSR_2"/>
    <property type="match status" value="1"/>
</dbReference>
<keyword evidence="2" id="KW-0238">DNA-binding</keyword>
<reference evidence="5 6" key="1">
    <citation type="submission" date="2024-03" db="EMBL/GenBank/DDBJ databases">
        <title>Human intestinal bacterial collection.</title>
        <authorList>
            <person name="Pauvert C."/>
            <person name="Hitch T.C.A."/>
            <person name="Clavel T."/>
        </authorList>
    </citation>
    <scope>NUCLEOTIDE SEQUENCE [LARGE SCALE GENOMIC DNA]</scope>
    <source>
        <strain evidence="5 6">CLA-JM-H44</strain>
    </source>
</reference>
<keyword evidence="6" id="KW-1185">Reference proteome</keyword>
<feature type="domain" description="HTH arsR-type" evidence="4">
    <location>
        <begin position="27"/>
        <end position="120"/>
    </location>
</feature>
<evidence type="ECO:0000259" key="4">
    <source>
        <dbReference type="PROSITE" id="PS50987"/>
    </source>
</evidence>
<evidence type="ECO:0000313" key="6">
    <source>
        <dbReference type="Proteomes" id="UP001489509"/>
    </source>
</evidence>
<comment type="caution">
    <text evidence="5">The sequence shown here is derived from an EMBL/GenBank/DDBJ whole genome shotgun (WGS) entry which is preliminary data.</text>
</comment>
<keyword evidence="3" id="KW-0804">Transcription</keyword>
<dbReference type="PANTHER" id="PTHR43132">
    <property type="entry name" value="ARSENICAL RESISTANCE OPERON REPRESSOR ARSR-RELATED"/>
    <property type="match status" value="1"/>
</dbReference>
<dbReference type="CDD" id="cd00090">
    <property type="entry name" value="HTH_ARSR"/>
    <property type="match status" value="1"/>
</dbReference>
<dbReference type="Proteomes" id="UP001489509">
    <property type="component" value="Unassembled WGS sequence"/>
</dbReference>
<dbReference type="Gene3D" id="1.10.10.10">
    <property type="entry name" value="Winged helix-like DNA-binding domain superfamily/Winged helix DNA-binding domain"/>
    <property type="match status" value="1"/>
</dbReference>
<dbReference type="NCBIfam" id="NF033788">
    <property type="entry name" value="HTH_metalloreg"/>
    <property type="match status" value="1"/>
</dbReference>
<dbReference type="InterPro" id="IPR051011">
    <property type="entry name" value="Metal_resp_trans_reg"/>
</dbReference>
<proteinExistence type="predicted"/>
<organism evidence="5 6">
    <name type="scientific">Solibaculum intestinale</name>
    <dbReference type="NCBI Taxonomy" id="3133165"/>
    <lineage>
        <taxon>Bacteria</taxon>
        <taxon>Bacillati</taxon>
        <taxon>Bacillota</taxon>
        <taxon>Clostridia</taxon>
        <taxon>Eubacteriales</taxon>
        <taxon>Oscillospiraceae</taxon>
        <taxon>Solibaculum</taxon>
    </lineage>
</organism>
<dbReference type="RefSeq" id="WP_349218616.1">
    <property type="nucleotide sequence ID" value="NZ_JBBMFD010000006.1"/>
</dbReference>
<dbReference type="PRINTS" id="PR00778">
    <property type="entry name" value="HTHARSR"/>
</dbReference>
<dbReference type="InterPro" id="IPR001845">
    <property type="entry name" value="HTH_ArsR_DNA-bd_dom"/>
</dbReference>
<evidence type="ECO:0000313" key="5">
    <source>
        <dbReference type="EMBL" id="MEQ2440200.1"/>
    </source>
</evidence>